<evidence type="ECO:0000313" key="2">
    <source>
        <dbReference type="Proteomes" id="UP001295684"/>
    </source>
</evidence>
<reference evidence="1" key="1">
    <citation type="submission" date="2023-07" db="EMBL/GenBank/DDBJ databases">
        <authorList>
            <consortium name="AG Swart"/>
            <person name="Singh M."/>
            <person name="Singh A."/>
            <person name="Seah K."/>
            <person name="Emmerich C."/>
        </authorList>
    </citation>
    <scope>NUCLEOTIDE SEQUENCE</scope>
    <source>
        <strain evidence="1">DP1</strain>
    </source>
</reference>
<dbReference type="EMBL" id="CAMPGE010006161">
    <property type="protein sequence ID" value="CAI2365005.1"/>
    <property type="molecule type" value="Genomic_DNA"/>
</dbReference>
<comment type="caution">
    <text evidence="1">The sequence shown here is derived from an EMBL/GenBank/DDBJ whole genome shotgun (WGS) entry which is preliminary data.</text>
</comment>
<evidence type="ECO:0000313" key="1">
    <source>
        <dbReference type="EMBL" id="CAI2365005.1"/>
    </source>
</evidence>
<sequence length="135" mass="15704">MKHANSTKETLIWLRDRSFYCTMTSLFLIKPILWPSLEGINPTCKARILPLSGKISIFESLLVNKYYKSEDQVMTKQHSSVIIVLKNDELQFSGTCYSLPFWLSAPKSHCIICLISCNRCQNKFRIFRLVHVMKK</sequence>
<keyword evidence="2" id="KW-1185">Reference proteome</keyword>
<name>A0AAD1U9Q3_EUPCR</name>
<accession>A0AAD1U9Q3</accession>
<dbReference type="AlphaFoldDB" id="A0AAD1U9Q3"/>
<protein>
    <submittedName>
        <fullName evidence="1">Uncharacterized protein</fullName>
    </submittedName>
</protein>
<organism evidence="1 2">
    <name type="scientific">Euplotes crassus</name>
    <dbReference type="NCBI Taxonomy" id="5936"/>
    <lineage>
        <taxon>Eukaryota</taxon>
        <taxon>Sar</taxon>
        <taxon>Alveolata</taxon>
        <taxon>Ciliophora</taxon>
        <taxon>Intramacronucleata</taxon>
        <taxon>Spirotrichea</taxon>
        <taxon>Hypotrichia</taxon>
        <taxon>Euplotida</taxon>
        <taxon>Euplotidae</taxon>
        <taxon>Moneuplotes</taxon>
    </lineage>
</organism>
<proteinExistence type="predicted"/>
<gene>
    <name evidence="1" type="ORF">ECRASSUSDP1_LOCUS6355</name>
</gene>
<dbReference type="Proteomes" id="UP001295684">
    <property type="component" value="Unassembled WGS sequence"/>
</dbReference>